<dbReference type="Proteomes" id="UP000245464">
    <property type="component" value="Chromosome 1"/>
</dbReference>
<proteinExistence type="predicted"/>
<sequence>MSESSTVTYRSLAVCSTKTDHSATGKFDGLPVELEAVDIFLGKLHQSGIRFDG</sequence>
<reference evidence="2" key="3">
    <citation type="journal article" date="2022" name="bioRxiv">
        <title>A global pangenome for the wheat fungal pathogen Pyrenophora tritici-repentis and prediction of effector protein structural homology.</title>
        <authorList>
            <person name="Moolhuijzen P."/>
            <person name="See P.T."/>
            <person name="Shi G."/>
            <person name="Powell H.R."/>
            <person name="Cockram J."/>
            <person name="Jorgensen L.N."/>
            <person name="Benslimane H."/>
            <person name="Strelkov S.E."/>
            <person name="Turner J."/>
            <person name="Liu Z."/>
            <person name="Moffat C.S."/>
        </authorList>
    </citation>
    <scope>NUCLEOTIDE SEQUENCE</scope>
    <source>
        <strain evidence="2">86-124</strain>
    </source>
</reference>
<organism evidence="1 3">
    <name type="scientific">Pyrenophora tritici-repentis</name>
    <dbReference type="NCBI Taxonomy" id="45151"/>
    <lineage>
        <taxon>Eukaryota</taxon>
        <taxon>Fungi</taxon>
        <taxon>Dikarya</taxon>
        <taxon>Ascomycota</taxon>
        <taxon>Pezizomycotina</taxon>
        <taxon>Dothideomycetes</taxon>
        <taxon>Pleosporomycetidae</taxon>
        <taxon>Pleosporales</taxon>
        <taxon>Pleosporineae</taxon>
        <taxon>Pleosporaceae</taxon>
        <taxon>Pyrenophora</taxon>
    </lineage>
</organism>
<dbReference type="Proteomes" id="UP000249757">
    <property type="component" value="Unassembled WGS sequence"/>
</dbReference>
<dbReference type="EMBL" id="NQIK02000001">
    <property type="protein sequence ID" value="KAF7576806.1"/>
    <property type="molecule type" value="Genomic_DNA"/>
</dbReference>
<evidence type="ECO:0000313" key="1">
    <source>
        <dbReference type="EMBL" id="KAF7576806.1"/>
    </source>
</evidence>
<reference evidence="2" key="2">
    <citation type="submission" date="2021-05" db="EMBL/GenBank/DDBJ databases">
        <authorList>
            <person name="Moolhuijzen P.M."/>
            <person name="Moffat C.S."/>
        </authorList>
    </citation>
    <scope>NUCLEOTIDE SEQUENCE</scope>
    <source>
        <strain evidence="2">86-124</strain>
    </source>
</reference>
<evidence type="ECO:0000313" key="4">
    <source>
        <dbReference type="Proteomes" id="UP000249757"/>
    </source>
</evidence>
<reference evidence="4" key="4">
    <citation type="journal article" date="2022" name="Microb. Genom.">
        <title>A global pangenome for the wheat fungal pathogen Pyrenophora tritici-repentis and prediction of effector protein structural homology.</title>
        <authorList>
            <person name="Moolhuijzen P.M."/>
            <person name="See P.T."/>
            <person name="Shi G."/>
            <person name="Powell H.R."/>
            <person name="Cockram J."/>
            <person name="Jorgensen L.N."/>
            <person name="Benslimane H."/>
            <person name="Strelkov S.E."/>
            <person name="Turner J."/>
            <person name="Liu Z."/>
            <person name="Moffat C.S."/>
        </authorList>
    </citation>
    <scope>NUCLEOTIDE SEQUENCE [LARGE SCALE GENOMIC DNA]</scope>
</reference>
<accession>A0A2W1E1F0</accession>
<reference evidence="1 3" key="1">
    <citation type="journal article" date="2018" name="BMC Genomics">
        <title>Comparative genomics of the wheat fungal pathogen Pyrenophora tritici-repentis reveals chromosomal variations and genome plasticity.</title>
        <authorList>
            <person name="Moolhuijzen P."/>
            <person name="See P.T."/>
            <person name="Hane J.K."/>
            <person name="Shi G."/>
            <person name="Liu Z."/>
            <person name="Oliver R.P."/>
            <person name="Moffat C.S."/>
        </authorList>
    </citation>
    <scope>NUCLEOTIDE SEQUENCE [LARGE SCALE GENOMIC DNA]</scope>
    <source>
        <strain evidence="1">M4</strain>
    </source>
</reference>
<gene>
    <name evidence="2" type="ORF">Ptr86124_000962</name>
    <name evidence="1" type="ORF">PtrM4_010460</name>
</gene>
<keyword evidence="4" id="KW-1185">Reference proteome</keyword>
<dbReference type="EMBL" id="NRDI02000001">
    <property type="protein sequence ID" value="KAI1520594.1"/>
    <property type="molecule type" value="Genomic_DNA"/>
</dbReference>
<evidence type="ECO:0000313" key="3">
    <source>
        <dbReference type="Proteomes" id="UP000245464"/>
    </source>
</evidence>
<name>A0A2W1E1F0_9PLEO</name>
<protein>
    <submittedName>
        <fullName evidence="1">Uncharacterized protein</fullName>
    </submittedName>
</protein>
<dbReference type="AlphaFoldDB" id="A0A2W1E1F0"/>
<comment type="caution">
    <text evidence="1">The sequence shown here is derived from an EMBL/GenBank/DDBJ whole genome shotgun (WGS) entry which is preliminary data.</text>
</comment>
<evidence type="ECO:0000313" key="2">
    <source>
        <dbReference type="EMBL" id="KAI1520594.1"/>
    </source>
</evidence>